<sequence length="60" mass="6518">MNKKNNGSASVTWVLIALLATIFVIVTFVDERFKSGALYVALIATLAALAFIGFQNRRDG</sequence>
<evidence type="ECO:0008006" key="4">
    <source>
        <dbReference type="Google" id="ProtNLM"/>
    </source>
</evidence>
<dbReference type="EMBL" id="JAEIOT010000011">
    <property type="protein sequence ID" value="MBI9001257.1"/>
    <property type="molecule type" value="Genomic_DNA"/>
</dbReference>
<proteinExistence type="predicted"/>
<comment type="caution">
    <text evidence="2">The sequence shown here is derived from an EMBL/GenBank/DDBJ whole genome shotgun (WGS) entry which is preliminary data.</text>
</comment>
<evidence type="ECO:0000313" key="3">
    <source>
        <dbReference type="Proteomes" id="UP000625574"/>
    </source>
</evidence>
<reference evidence="2 3" key="1">
    <citation type="submission" date="2020-12" db="EMBL/GenBank/DDBJ databases">
        <title>Genome public.</title>
        <authorList>
            <person name="Sun Q."/>
        </authorList>
    </citation>
    <scope>NUCLEOTIDE SEQUENCE [LARGE SCALE GENOMIC DNA]</scope>
    <source>
        <strain evidence="2 3">CCM 8864</strain>
    </source>
</reference>
<dbReference type="Proteomes" id="UP000625574">
    <property type="component" value="Unassembled WGS sequence"/>
</dbReference>
<keyword evidence="1" id="KW-0812">Transmembrane</keyword>
<keyword evidence="3" id="KW-1185">Reference proteome</keyword>
<keyword evidence="1" id="KW-1133">Transmembrane helix</keyword>
<feature type="transmembrane region" description="Helical" evidence="1">
    <location>
        <begin position="35"/>
        <end position="54"/>
    </location>
</feature>
<dbReference type="RefSeq" id="WP_198736716.1">
    <property type="nucleotide sequence ID" value="NZ_JAEIOT010000011.1"/>
</dbReference>
<organism evidence="2 3">
    <name type="scientific">Corynebacterium marambiense</name>
    <dbReference type="NCBI Taxonomy" id="2765364"/>
    <lineage>
        <taxon>Bacteria</taxon>
        <taxon>Bacillati</taxon>
        <taxon>Actinomycetota</taxon>
        <taxon>Actinomycetes</taxon>
        <taxon>Mycobacteriales</taxon>
        <taxon>Corynebacteriaceae</taxon>
        <taxon>Corynebacterium</taxon>
    </lineage>
</organism>
<evidence type="ECO:0000313" key="2">
    <source>
        <dbReference type="EMBL" id="MBI9001257.1"/>
    </source>
</evidence>
<name>A0ABS0W0Z1_9CORY</name>
<accession>A0ABS0W0Z1</accession>
<evidence type="ECO:0000256" key="1">
    <source>
        <dbReference type="SAM" id="Phobius"/>
    </source>
</evidence>
<gene>
    <name evidence="2" type="ORF">JDV76_09805</name>
</gene>
<feature type="transmembrane region" description="Helical" evidence="1">
    <location>
        <begin position="12"/>
        <end position="29"/>
    </location>
</feature>
<protein>
    <recommendedName>
        <fullName evidence="4">Preprotein translocase subunit SecE</fullName>
    </recommendedName>
</protein>
<keyword evidence="1" id="KW-0472">Membrane</keyword>